<protein>
    <recommendedName>
        <fullName evidence="3">Carboxylic ester hydrolase</fullName>
        <ecNumber evidence="3">3.1.1.-</ecNumber>
    </recommendedName>
</protein>
<evidence type="ECO:0000313" key="6">
    <source>
        <dbReference type="Proteomes" id="UP000256645"/>
    </source>
</evidence>
<dbReference type="Proteomes" id="UP000256645">
    <property type="component" value="Unassembled WGS sequence"/>
</dbReference>
<name>A0A3D8STS0_9HELO</name>
<dbReference type="SUPFAM" id="SSF53474">
    <property type="entry name" value="alpha/beta-Hydrolases"/>
    <property type="match status" value="1"/>
</dbReference>
<dbReference type="EC" id="3.1.1.-" evidence="3"/>
<evidence type="ECO:0000256" key="3">
    <source>
        <dbReference type="RuleBase" id="RU361235"/>
    </source>
</evidence>
<sequence>MATTQVTVTLPTQTSPQFNQTIIGKKSAASADIDEFLGIPYGVIPARWKHSHLRISLPSDEFHALKNGPKCPQLHEPNTSEGGFNATIPFPADVTESELDCLNLFVVRPSREALVKAGFDPEALLPVFTWIHGGGLGFGACTDPMWNPTNLVLESLRLGKPFVAVYLNYRLGVFGFLATSAMLESQKPDEVHGLNFGLRDQKVGLQWVFDNIAAFGGDPQRITIGGQSAGGNSVNVHALEAKLNGSSHLFSRAIIQSGAMGTIGPVSVEAAEGQWNNLCQTLGVVAEDKFSKLLEMEKISVADLIAATRKMMWLVFPVVNDKITIDFTKKLDPLVVNLGETSVDPVRQRITPISVLLGEVDEEGYMGKHDVEAITSYQAIADMFYSSKVEVAVLEKMLQLYGVTPKASLKDIHTGLYRFLTEVQFSYPLFKNYKLFAGLDTISKPDVLDTSASRYKINFGNPFQDGPGGLFGISHHCVDMIYIFNAFPKQMAEADARLDASEPSNIDLRKHMQKDWIQFITRGSAEDYISSDDTIMQYDKDRVVRHVLPQKDKFYTAQLERLEFMEEQLPEMRKALKAFTGTKIY</sequence>
<feature type="domain" description="Carboxylesterase type B" evidence="4">
    <location>
        <begin position="23"/>
        <end position="527"/>
    </location>
</feature>
<accession>A0A3D8STS0</accession>
<dbReference type="EMBL" id="PDLM01000001">
    <property type="protein sequence ID" value="RDW89168.1"/>
    <property type="molecule type" value="Genomic_DNA"/>
</dbReference>
<reference evidence="5 6" key="1">
    <citation type="journal article" date="2018" name="IMA Fungus">
        <title>IMA Genome-F 9: Draft genome sequence of Annulohypoxylon stygium, Aspergillus mulundensis, Berkeleyomyces basicola (syn. Thielaviopsis basicola), Ceratocystis smalleyi, two Cercospora beticola strains, Coleophoma cylindrospora, Fusarium fracticaudum, Phialophora cf. hyalina, and Morchella septimelata.</title>
        <authorList>
            <person name="Wingfield B.D."/>
            <person name="Bills G.F."/>
            <person name="Dong Y."/>
            <person name="Huang W."/>
            <person name="Nel W.J."/>
            <person name="Swalarsk-Parry B.S."/>
            <person name="Vaghefi N."/>
            <person name="Wilken P.M."/>
            <person name="An Z."/>
            <person name="de Beer Z.W."/>
            <person name="De Vos L."/>
            <person name="Chen L."/>
            <person name="Duong T.A."/>
            <person name="Gao Y."/>
            <person name="Hammerbacher A."/>
            <person name="Kikkert J.R."/>
            <person name="Li Y."/>
            <person name="Li H."/>
            <person name="Li K."/>
            <person name="Li Q."/>
            <person name="Liu X."/>
            <person name="Ma X."/>
            <person name="Naidoo K."/>
            <person name="Pethybridge S.J."/>
            <person name="Sun J."/>
            <person name="Steenkamp E.T."/>
            <person name="van der Nest M.A."/>
            <person name="van Wyk S."/>
            <person name="Wingfield M.J."/>
            <person name="Xiong C."/>
            <person name="Yue Q."/>
            <person name="Zhang X."/>
        </authorList>
    </citation>
    <scope>NUCLEOTIDE SEQUENCE [LARGE SCALE GENOMIC DNA]</scope>
    <source>
        <strain evidence="5 6">BP6252</strain>
    </source>
</reference>
<evidence type="ECO:0000259" key="4">
    <source>
        <dbReference type="Pfam" id="PF00135"/>
    </source>
</evidence>
<dbReference type="AlphaFoldDB" id="A0A3D8STS0"/>
<dbReference type="PROSITE" id="PS00122">
    <property type="entry name" value="CARBOXYLESTERASE_B_1"/>
    <property type="match status" value="1"/>
</dbReference>
<evidence type="ECO:0000256" key="1">
    <source>
        <dbReference type="ARBA" id="ARBA00005964"/>
    </source>
</evidence>
<dbReference type="Pfam" id="PF00135">
    <property type="entry name" value="COesterase"/>
    <property type="match status" value="1"/>
</dbReference>
<dbReference type="InterPro" id="IPR019826">
    <property type="entry name" value="Carboxylesterase_B_AS"/>
</dbReference>
<dbReference type="STRING" id="1849047.A0A3D8STS0"/>
<dbReference type="InterPro" id="IPR029058">
    <property type="entry name" value="AB_hydrolase_fold"/>
</dbReference>
<keyword evidence="6" id="KW-1185">Reference proteome</keyword>
<proteinExistence type="inferred from homology"/>
<organism evidence="5 6">
    <name type="scientific">Coleophoma cylindrospora</name>
    <dbReference type="NCBI Taxonomy" id="1849047"/>
    <lineage>
        <taxon>Eukaryota</taxon>
        <taxon>Fungi</taxon>
        <taxon>Dikarya</taxon>
        <taxon>Ascomycota</taxon>
        <taxon>Pezizomycotina</taxon>
        <taxon>Leotiomycetes</taxon>
        <taxon>Helotiales</taxon>
        <taxon>Dermateaceae</taxon>
        <taxon>Coleophoma</taxon>
    </lineage>
</organism>
<comment type="similarity">
    <text evidence="1 3">Belongs to the type-B carboxylesterase/lipase family.</text>
</comment>
<evidence type="ECO:0000313" key="5">
    <source>
        <dbReference type="EMBL" id="RDW89168.1"/>
    </source>
</evidence>
<dbReference type="InterPro" id="IPR002018">
    <property type="entry name" value="CarbesteraseB"/>
</dbReference>
<dbReference type="PANTHER" id="PTHR11559">
    <property type="entry name" value="CARBOXYLESTERASE"/>
    <property type="match status" value="1"/>
</dbReference>
<evidence type="ECO:0000256" key="2">
    <source>
        <dbReference type="ARBA" id="ARBA00022801"/>
    </source>
</evidence>
<gene>
    <name evidence="5" type="ORF">BP6252_01200</name>
</gene>
<dbReference type="GO" id="GO:0016787">
    <property type="term" value="F:hydrolase activity"/>
    <property type="evidence" value="ECO:0007669"/>
    <property type="project" value="UniProtKB-KW"/>
</dbReference>
<dbReference type="OrthoDB" id="3200163at2759"/>
<comment type="caution">
    <text evidence="5">The sequence shown here is derived from an EMBL/GenBank/DDBJ whole genome shotgun (WGS) entry which is preliminary data.</text>
</comment>
<dbReference type="Gene3D" id="3.40.50.1820">
    <property type="entry name" value="alpha/beta hydrolase"/>
    <property type="match status" value="1"/>
</dbReference>
<keyword evidence="2 3" id="KW-0378">Hydrolase</keyword>
<dbReference type="InterPro" id="IPR050309">
    <property type="entry name" value="Type-B_Carboxylest/Lipase"/>
</dbReference>